<keyword evidence="2" id="KW-1185">Reference proteome</keyword>
<gene>
    <name evidence="1" type="ORF">APLA_LOCUS6327</name>
</gene>
<organism evidence="1 2">
    <name type="scientific">Arctia plantaginis</name>
    <name type="common">Wood tiger moth</name>
    <name type="synonym">Phalaena plantaginis</name>
    <dbReference type="NCBI Taxonomy" id="874455"/>
    <lineage>
        <taxon>Eukaryota</taxon>
        <taxon>Metazoa</taxon>
        <taxon>Ecdysozoa</taxon>
        <taxon>Arthropoda</taxon>
        <taxon>Hexapoda</taxon>
        <taxon>Insecta</taxon>
        <taxon>Pterygota</taxon>
        <taxon>Neoptera</taxon>
        <taxon>Endopterygota</taxon>
        <taxon>Lepidoptera</taxon>
        <taxon>Glossata</taxon>
        <taxon>Ditrysia</taxon>
        <taxon>Noctuoidea</taxon>
        <taxon>Erebidae</taxon>
        <taxon>Arctiinae</taxon>
        <taxon>Arctia</taxon>
    </lineage>
</organism>
<dbReference type="Proteomes" id="UP000494106">
    <property type="component" value="Unassembled WGS sequence"/>
</dbReference>
<sequence>MAEERELVKKRGSFKGRLTAFIYYLDALTDPKSMSRCDVTELQLRIGKIESLYDQYDEVQLKLECIVDDIKLQSSERSEFESLYYKSLSRAQNLLSDLNKDSESFHSGKSTRASCYKPVKLPTIQLPKFNGSYKNWLEFHDTFTSLIHSDDDIDDINKFHYLRTSLEGSAAVVIQSIEISACNYTVAWNVLCERFDNKRLLIHNHISAIFNIDTITKESSVTLKGLIDQLNKNLRSLESLGEPVKHWDTLLIYIITRKLDSKTFRESEEYKGRIDKDSKITFDTFLQFIRERADLIEMLELSRDNSSQTNIKLSKVKSMVAVQVSRTKQRNSY</sequence>
<protein>
    <recommendedName>
        <fullName evidence="3">Gag-pol polyprotein</fullName>
    </recommendedName>
</protein>
<proteinExistence type="predicted"/>
<dbReference type="OrthoDB" id="5989194at2759"/>
<evidence type="ECO:0008006" key="3">
    <source>
        <dbReference type="Google" id="ProtNLM"/>
    </source>
</evidence>
<dbReference type="InterPro" id="IPR005312">
    <property type="entry name" value="DUF1759"/>
</dbReference>
<reference evidence="1 2" key="1">
    <citation type="submission" date="2020-04" db="EMBL/GenBank/DDBJ databases">
        <authorList>
            <person name="Wallbank WR R."/>
            <person name="Pardo Diaz C."/>
            <person name="Kozak K."/>
            <person name="Martin S."/>
            <person name="Jiggins C."/>
            <person name="Moest M."/>
            <person name="Warren A I."/>
            <person name="Byers J.R.P. K."/>
            <person name="Montejo-Kovacevich G."/>
            <person name="Yen C E."/>
        </authorList>
    </citation>
    <scope>NUCLEOTIDE SEQUENCE [LARGE SCALE GENOMIC DNA]</scope>
</reference>
<accession>A0A8S0ZRA8</accession>
<evidence type="ECO:0000313" key="1">
    <source>
        <dbReference type="EMBL" id="CAB3235858.1"/>
    </source>
</evidence>
<name>A0A8S0ZRA8_ARCPL</name>
<dbReference type="PANTHER" id="PTHR22954">
    <property type="entry name" value="RETROVIRAL PROTEASE-RELATED"/>
    <property type="match status" value="1"/>
</dbReference>
<dbReference type="AlphaFoldDB" id="A0A8S0ZRA8"/>
<evidence type="ECO:0000313" key="2">
    <source>
        <dbReference type="Proteomes" id="UP000494106"/>
    </source>
</evidence>
<dbReference type="Pfam" id="PF03564">
    <property type="entry name" value="DUF1759"/>
    <property type="match status" value="1"/>
</dbReference>
<dbReference type="PANTHER" id="PTHR22954:SF3">
    <property type="entry name" value="PROTEIN CBG08539"/>
    <property type="match status" value="1"/>
</dbReference>
<comment type="caution">
    <text evidence="1">The sequence shown here is derived from an EMBL/GenBank/DDBJ whole genome shotgun (WGS) entry which is preliminary data.</text>
</comment>
<dbReference type="EMBL" id="CADEBC010000485">
    <property type="protein sequence ID" value="CAB3235858.1"/>
    <property type="molecule type" value="Genomic_DNA"/>
</dbReference>